<evidence type="ECO:0000256" key="10">
    <source>
        <dbReference type="SAM" id="Phobius"/>
    </source>
</evidence>
<evidence type="ECO:0000313" key="12">
    <source>
        <dbReference type="Proteomes" id="UP000326331"/>
    </source>
</evidence>
<evidence type="ECO:0000256" key="5">
    <source>
        <dbReference type="ARBA" id="ARBA00022692"/>
    </source>
</evidence>
<keyword evidence="4" id="KW-0997">Cell inner membrane</keyword>
<feature type="transmembrane region" description="Helical" evidence="10">
    <location>
        <begin position="157"/>
        <end position="177"/>
    </location>
</feature>
<evidence type="ECO:0000256" key="8">
    <source>
        <dbReference type="ARBA" id="ARBA00023136"/>
    </source>
</evidence>
<dbReference type="Pfam" id="PF02653">
    <property type="entry name" value="BPD_transp_2"/>
    <property type="match status" value="1"/>
</dbReference>
<feature type="transmembrane region" description="Helical" evidence="10">
    <location>
        <begin position="20"/>
        <end position="38"/>
    </location>
</feature>
<reference evidence="11 12" key="1">
    <citation type="submission" date="2019-10" db="EMBL/GenBank/DDBJ databases">
        <title>Thermopilla bonchosmolovskayae gen. nov., sp. nov., a moderately thermophilic Chloroflexi bacterium from a Chukotka hot spring (Arctic, Russia), representing a novel classis Thermopillaia, which include previously uncultivated lineage OLB14.</title>
        <authorList>
            <person name="Kochetkova T.V."/>
            <person name="Zayulina K.S."/>
            <person name="Zhigarkov V.S."/>
            <person name="Minaev N.V."/>
            <person name="Novikov A."/>
            <person name="Toshchakov S.V."/>
            <person name="Elcheninov A.G."/>
            <person name="Kublanov I.V."/>
        </authorList>
    </citation>
    <scope>NUCLEOTIDE SEQUENCE [LARGE SCALE GENOMIC DNA]</scope>
    <source>
        <strain evidence="11 12">3753O</strain>
    </source>
</reference>
<keyword evidence="2" id="KW-0813">Transport</keyword>
<evidence type="ECO:0000313" key="11">
    <source>
        <dbReference type="EMBL" id="QFG03711.1"/>
    </source>
</evidence>
<feature type="transmembrane region" description="Helical" evidence="10">
    <location>
        <begin position="109"/>
        <end position="129"/>
    </location>
</feature>
<accession>A0ABX6C5G9</accession>
<dbReference type="PANTHER" id="PTHR11795">
    <property type="entry name" value="BRANCHED-CHAIN AMINO ACID TRANSPORT SYSTEM PERMEASE PROTEIN LIVH"/>
    <property type="match status" value="1"/>
</dbReference>
<keyword evidence="5 10" id="KW-0812">Transmembrane</keyword>
<dbReference type="Proteomes" id="UP000326331">
    <property type="component" value="Chromosome"/>
</dbReference>
<sequence>MSVALTLSVSFWSDQFVNGLTTGSLYALIALGYTMVYGVLKMINFAHGEVFMLGSFAGYGALVAMGGNDISGPVIALAILGAIIVAMAASVSASVVIERLAYRPLRNAPRLAPLISAIGVSIFLQYLVLEQTSARAKFYPDIFPRGSVAVGPFEITYIQLFLIASSVAMMAVLYAIIQRTRLGRAIRAVAENPTNASLMGVDVNRTIVFVFILGAAMAGVAGVLYGLFFQTIRGSMGFIPGIKAFTAAVLGGIGSIPGAMAGGYALGLAETVGRELLNELPGINLGNQWRDVIAFTLLVAILIFRPTGIFAQRSTTRA</sequence>
<evidence type="ECO:0000256" key="4">
    <source>
        <dbReference type="ARBA" id="ARBA00022519"/>
    </source>
</evidence>
<feature type="transmembrane region" description="Helical" evidence="10">
    <location>
        <begin position="74"/>
        <end position="97"/>
    </location>
</feature>
<name>A0ABX6C5G9_9CHLR</name>
<keyword evidence="7 10" id="KW-1133">Transmembrane helix</keyword>
<evidence type="ECO:0000256" key="1">
    <source>
        <dbReference type="ARBA" id="ARBA00004651"/>
    </source>
</evidence>
<keyword evidence="3" id="KW-1003">Cell membrane</keyword>
<evidence type="ECO:0000256" key="9">
    <source>
        <dbReference type="ARBA" id="ARBA00037998"/>
    </source>
</evidence>
<dbReference type="EMBL" id="CP042829">
    <property type="protein sequence ID" value="QFG03711.1"/>
    <property type="molecule type" value="Genomic_DNA"/>
</dbReference>
<feature type="transmembrane region" description="Helical" evidence="10">
    <location>
        <begin position="50"/>
        <end position="68"/>
    </location>
</feature>
<keyword evidence="8 10" id="KW-0472">Membrane</keyword>
<feature type="transmembrane region" description="Helical" evidence="10">
    <location>
        <begin position="207"/>
        <end position="228"/>
    </location>
</feature>
<dbReference type="RefSeq" id="WP_158067662.1">
    <property type="nucleotide sequence ID" value="NZ_CP042829.1"/>
</dbReference>
<comment type="similarity">
    <text evidence="9">Belongs to the binding-protein-dependent transport system permease family. LivHM subfamily.</text>
</comment>
<dbReference type="InterPro" id="IPR052157">
    <property type="entry name" value="BCAA_transport_permease"/>
</dbReference>
<dbReference type="PANTHER" id="PTHR11795:SF371">
    <property type="entry name" value="HIGH-AFFINITY BRANCHED-CHAIN AMINO ACID TRANSPORT SYSTEM PERMEASE PROTEIN LIVH"/>
    <property type="match status" value="1"/>
</dbReference>
<organism evidence="11 12">
    <name type="scientific">Tepidiforma bonchosmolovskayae</name>
    <dbReference type="NCBI Taxonomy" id="2601677"/>
    <lineage>
        <taxon>Bacteria</taxon>
        <taxon>Bacillati</taxon>
        <taxon>Chloroflexota</taxon>
        <taxon>Tepidiformia</taxon>
        <taxon>Tepidiformales</taxon>
        <taxon>Tepidiformaceae</taxon>
        <taxon>Tepidiforma</taxon>
    </lineage>
</organism>
<comment type="subcellular location">
    <subcellularLocation>
        <location evidence="1">Cell membrane</location>
        <topology evidence="1">Multi-pass membrane protein</topology>
    </subcellularLocation>
</comment>
<dbReference type="CDD" id="cd06582">
    <property type="entry name" value="TM_PBP1_LivH_like"/>
    <property type="match status" value="1"/>
</dbReference>
<feature type="transmembrane region" description="Helical" evidence="10">
    <location>
        <begin position="292"/>
        <end position="311"/>
    </location>
</feature>
<keyword evidence="12" id="KW-1185">Reference proteome</keyword>
<evidence type="ECO:0000256" key="3">
    <source>
        <dbReference type="ARBA" id="ARBA00022475"/>
    </source>
</evidence>
<evidence type="ECO:0000256" key="2">
    <source>
        <dbReference type="ARBA" id="ARBA00022448"/>
    </source>
</evidence>
<keyword evidence="6" id="KW-0029">Amino-acid transport</keyword>
<protein>
    <submittedName>
        <fullName evidence="11">Branched-chain amino acid ABC transporter permease</fullName>
    </submittedName>
</protein>
<dbReference type="InterPro" id="IPR001851">
    <property type="entry name" value="ABC_transp_permease"/>
</dbReference>
<evidence type="ECO:0000256" key="7">
    <source>
        <dbReference type="ARBA" id="ARBA00022989"/>
    </source>
</evidence>
<evidence type="ECO:0000256" key="6">
    <source>
        <dbReference type="ARBA" id="ARBA00022970"/>
    </source>
</evidence>
<proteinExistence type="inferred from homology"/>
<gene>
    <name evidence="11" type="ORF">Tbon_10520</name>
</gene>